<keyword evidence="7 13" id="KW-0653">Protein transport</keyword>
<dbReference type="InterPro" id="IPR028053">
    <property type="entry name" value="Membr_insert_YidC_N"/>
</dbReference>
<keyword evidence="5 13" id="KW-1003">Cell membrane</keyword>
<dbReference type="NCBIfam" id="TIGR03593">
    <property type="entry name" value="yidC_nterm"/>
    <property type="match status" value="1"/>
</dbReference>
<dbReference type="PANTHER" id="PTHR12428">
    <property type="entry name" value="OXA1"/>
    <property type="match status" value="1"/>
</dbReference>
<evidence type="ECO:0000256" key="4">
    <source>
        <dbReference type="ARBA" id="ARBA00022448"/>
    </source>
</evidence>
<comment type="subunit">
    <text evidence="13">Interacts with the Sec translocase complex via SecD. Specifically interacts with transmembrane segments of nascent integral membrane proteins during membrane integration.</text>
</comment>
<evidence type="ECO:0000256" key="13">
    <source>
        <dbReference type="HAMAP-Rule" id="MF_01810"/>
    </source>
</evidence>
<feature type="transmembrane region" description="Helical" evidence="13">
    <location>
        <begin position="541"/>
        <end position="560"/>
    </location>
</feature>
<evidence type="ECO:0000313" key="18">
    <source>
        <dbReference type="Proteomes" id="UP000069030"/>
    </source>
</evidence>
<dbReference type="NCBIfam" id="NF002359">
    <property type="entry name" value="PRK01318.2-6"/>
    <property type="match status" value="1"/>
</dbReference>
<feature type="domain" description="Membrane insertase YidC N-terminal" evidence="16">
    <location>
        <begin position="96"/>
        <end position="367"/>
    </location>
</feature>
<dbReference type="GO" id="GO:0015031">
    <property type="term" value="P:protein transport"/>
    <property type="evidence" value="ECO:0007669"/>
    <property type="project" value="UniProtKB-KW"/>
</dbReference>
<evidence type="ECO:0000256" key="2">
    <source>
        <dbReference type="ARBA" id="ARBA00010527"/>
    </source>
</evidence>
<dbReference type="InterPro" id="IPR001708">
    <property type="entry name" value="YidC/ALB3/OXA1/COX18"/>
</dbReference>
<evidence type="ECO:0000256" key="5">
    <source>
        <dbReference type="ARBA" id="ARBA00022475"/>
    </source>
</evidence>
<evidence type="ECO:0000256" key="14">
    <source>
        <dbReference type="SAM" id="MobiDB-lite"/>
    </source>
</evidence>
<dbReference type="NCBIfam" id="TIGR03592">
    <property type="entry name" value="yidC_oxa1_cterm"/>
    <property type="match status" value="1"/>
</dbReference>
<dbReference type="CDD" id="cd20070">
    <property type="entry name" value="5TM_YidC_Alb3"/>
    <property type="match status" value="1"/>
</dbReference>
<evidence type="ECO:0000313" key="17">
    <source>
        <dbReference type="EMBL" id="ALU28199.1"/>
    </source>
</evidence>
<dbReference type="InterPro" id="IPR047196">
    <property type="entry name" value="YidC_ALB_C"/>
</dbReference>
<feature type="region of interest" description="Disordered" evidence="14">
    <location>
        <begin position="599"/>
        <end position="635"/>
    </location>
</feature>
<evidence type="ECO:0000256" key="7">
    <source>
        <dbReference type="ARBA" id="ARBA00022927"/>
    </source>
</evidence>
<accession>A0AAI8C8Q7</accession>
<dbReference type="AlphaFoldDB" id="A0AAI8C8Q7"/>
<keyword evidence="10 13" id="KW-0143">Chaperone</keyword>
<evidence type="ECO:0000256" key="6">
    <source>
        <dbReference type="ARBA" id="ARBA00022692"/>
    </source>
</evidence>
<keyword evidence="4 13" id="KW-0813">Transport</keyword>
<name>A0AAI8C8Q7_9FLAO</name>
<evidence type="ECO:0000256" key="12">
    <source>
        <dbReference type="ARBA" id="ARBA00033342"/>
    </source>
</evidence>
<dbReference type="GO" id="GO:0005886">
    <property type="term" value="C:plasma membrane"/>
    <property type="evidence" value="ECO:0007669"/>
    <property type="project" value="UniProtKB-SubCell"/>
</dbReference>
<evidence type="ECO:0000256" key="10">
    <source>
        <dbReference type="ARBA" id="ARBA00023186"/>
    </source>
</evidence>
<dbReference type="InterPro" id="IPR038221">
    <property type="entry name" value="YidC_periplasmic_sf"/>
</dbReference>
<dbReference type="RefSeq" id="WP_058699980.1">
    <property type="nucleotide sequence ID" value="NZ_CP013690.1"/>
</dbReference>
<feature type="domain" description="Membrane insertase YidC/Oxa/ALB C-terminal" evidence="15">
    <location>
        <begin position="380"/>
        <end position="583"/>
    </location>
</feature>
<gene>
    <name evidence="13" type="primary">yidC</name>
    <name evidence="17" type="ORF">AS202_19510</name>
</gene>
<feature type="transmembrane region" description="Helical" evidence="13">
    <location>
        <begin position="351"/>
        <end position="371"/>
    </location>
</feature>
<proteinExistence type="inferred from homology"/>
<dbReference type="InterPro" id="IPR028055">
    <property type="entry name" value="YidC/Oxa/ALB_C"/>
</dbReference>
<keyword evidence="6 13" id="KW-0812">Transmembrane</keyword>
<sequence length="635" mass="72554">MEGKKLDRNSIVGFVIIAGLLIWMMLNNINKEKEAIAQDKEVAKKEIVKEAESEKISSAISNHVEVDSVQNTALQAALGPFAYSVTLPSAQGGKTELKNELLTLVVENKGGSLSNVVINNNARFNKNSKELVELIKDNNAEFNLELYTKDNKKFNTRDLFFEPELTKEGENQVLSMRLKVSATEFLEYRYVLKPDDYMLDFTIRTQGLSRVINTAETPALDWSLKAYSNEKSITYENQYTRVYYEYEGGKDNSLSNTSKDDSTEAKNVSFVAFKQHFFASVLITDKAFDTASLKSANLVHDEAVDTVYTKQFNAKMPLAYTGGELNYDMKWFFGPADYKLLKSYDQGLDKIVPLGWGIFGWLNRFLFIPVFGVLSSFLPYGIAIIALTVLVRLLISPLTYKSYVSQAKMKAIRPEVNELNEKYKNDPMKKQQETMNLYSKAGVNPMAGCIPALLQIPIFYSLFQFFPSAFDLRQKSFLWADDLSSYDQILELPFRIPFYGNHVSLFPILASVAIFIYMKMTTGDQQMAAPAQEGMPDMSKIMKVMIYISPLMMLFFFNNYASGLSLYYFISNLITIGIMYVIKNHIVKEDKIKAIIEDNKTKERPKGKFQRKMQEMMQQAQEQQKLQEERKKKNK</sequence>
<dbReference type="NCBIfam" id="NF002356">
    <property type="entry name" value="PRK01318.2-3"/>
    <property type="match status" value="1"/>
</dbReference>
<dbReference type="Pfam" id="PF14849">
    <property type="entry name" value="YidC_periplas"/>
    <property type="match status" value="1"/>
</dbReference>
<reference evidence="17 18" key="1">
    <citation type="journal article" date="2016" name="J. Zhejiang Univ. Sci. B">
        <title>Antibiotic resistance mechanisms of Myroides sp.</title>
        <authorList>
            <person name="Hu S."/>
            <person name="Yuan S."/>
            <person name="Qu H."/>
            <person name="Jiang T."/>
            <person name="Zhou Y."/>
            <person name="Wang M."/>
            <person name="Ming D."/>
        </authorList>
    </citation>
    <scope>NUCLEOTIDE SEQUENCE [LARGE SCALE GENOMIC DNA]</scope>
    <source>
        <strain evidence="17 18">PR63039</strain>
    </source>
</reference>
<feature type="transmembrane region" description="Helical" evidence="13">
    <location>
        <begin position="499"/>
        <end position="520"/>
    </location>
</feature>
<dbReference type="KEGG" id="mod:AS202_19510"/>
<dbReference type="GO" id="GO:0051205">
    <property type="term" value="P:protein insertion into membrane"/>
    <property type="evidence" value="ECO:0007669"/>
    <property type="project" value="TreeGrafter"/>
</dbReference>
<dbReference type="GO" id="GO:0032977">
    <property type="term" value="F:membrane insertase activity"/>
    <property type="evidence" value="ECO:0007669"/>
    <property type="project" value="InterPro"/>
</dbReference>
<evidence type="ECO:0000256" key="1">
    <source>
        <dbReference type="ARBA" id="ARBA00004429"/>
    </source>
</evidence>
<comment type="subcellular location">
    <subcellularLocation>
        <location evidence="1">Cell inner membrane</location>
        <topology evidence="1">Multi-pass membrane protein</topology>
    </subcellularLocation>
    <subcellularLocation>
        <location evidence="13">Cell membrane</location>
        <topology evidence="13">Multi-pass membrane protein</topology>
    </subcellularLocation>
</comment>
<feature type="transmembrane region" description="Helical" evidence="13">
    <location>
        <begin position="6"/>
        <end position="26"/>
    </location>
</feature>
<feature type="compositionally biased region" description="Basic and acidic residues" evidence="14">
    <location>
        <begin position="625"/>
        <end position="635"/>
    </location>
</feature>
<comment type="function">
    <text evidence="13">Required for the insertion and/or proper folding and/or complex formation of integral membrane proteins into the membrane. Involved in integration of membrane proteins that insert both dependently and independently of the Sec translocase complex, as well as at least some lipoproteins. Aids folding of multispanning membrane proteins.</text>
</comment>
<keyword evidence="8 13" id="KW-1133">Transmembrane helix</keyword>
<evidence type="ECO:0000259" key="16">
    <source>
        <dbReference type="Pfam" id="PF14849"/>
    </source>
</evidence>
<keyword evidence="9 13" id="KW-0472">Membrane</keyword>
<feature type="compositionally biased region" description="Low complexity" evidence="14">
    <location>
        <begin position="615"/>
        <end position="624"/>
    </location>
</feature>
<dbReference type="InterPro" id="IPR019998">
    <property type="entry name" value="Membr_insert_YidC"/>
</dbReference>
<dbReference type="Proteomes" id="UP000069030">
    <property type="component" value="Chromosome"/>
</dbReference>
<feature type="transmembrane region" description="Helical" evidence="13">
    <location>
        <begin position="377"/>
        <end position="400"/>
    </location>
</feature>
<evidence type="ECO:0000256" key="9">
    <source>
        <dbReference type="ARBA" id="ARBA00023136"/>
    </source>
</evidence>
<feature type="transmembrane region" description="Helical" evidence="13">
    <location>
        <begin position="437"/>
        <end position="463"/>
    </location>
</feature>
<organism evidence="17 18">
    <name type="scientific">Myroides odoratimimus</name>
    <dbReference type="NCBI Taxonomy" id="76832"/>
    <lineage>
        <taxon>Bacteria</taxon>
        <taxon>Pseudomonadati</taxon>
        <taxon>Bacteroidota</taxon>
        <taxon>Flavobacteriia</taxon>
        <taxon>Flavobacteriales</taxon>
        <taxon>Flavobacteriaceae</taxon>
        <taxon>Myroides</taxon>
    </lineage>
</organism>
<dbReference type="Gene3D" id="2.70.98.90">
    <property type="match status" value="1"/>
</dbReference>
<evidence type="ECO:0000256" key="8">
    <source>
        <dbReference type="ARBA" id="ARBA00022989"/>
    </source>
</evidence>
<dbReference type="PANTHER" id="PTHR12428:SF65">
    <property type="entry name" value="CYTOCHROME C OXIDASE ASSEMBLY PROTEIN COX18, MITOCHONDRIAL"/>
    <property type="match status" value="1"/>
</dbReference>
<evidence type="ECO:0000259" key="15">
    <source>
        <dbReference type="Pfam" id="PF02096"/>
    </source>
</evidence>
<comment type="similarity">
    <text evidence="2 13">Belongs to the OXA1/ALB3/YidC family. Type 1 subfamily.</text>
</comment>
<dbReference type="EMBL" id="CP013690">
    <property type="protein sequence ID" value="ALU28199.1"/>
    <property type="molecule type" value="Genomic_DNA"/>
</dbReference>
<protein>
    <recommendedName>
        <fullName evidence="3 13">Membrane protein insertase YidC</fullName>
    </recommendedName>
    <alternativeName>
        <fullName evidence="12 13">Foldase YidC</fullName>
    </alternativeName>
    <alternativeName>
        <fullName evidence="11 13">Membrane integrase YidC</fullName>
    </alternativeName>
    <alternativeName>
        <fullName evidence="13">Membrane protein YidC</fullName>
    </alternativeName>
</protein>
<dbReference type="CDD" id="cd19961">
    <property type="entry name" value="EcYidC-like_peri"/>
    <property type="match status" value="1"/>
</dbReference>
<evidence type="ECO:0000256" key="11">
    <source>
        <dbReference type="ARBA" id="ARBA00033245"/>
    </source>
</evidence>
<dbReference type="Pfam" id="PF02096">
    <property type="entry name" value="60KD_IMP"/>
    <property type="match status" value="1"/>
</dbReference>
<evidence type="ECO:0000256" key="3">
    <source>
        <dbReference type="ARBA" id="ARBA00015325"/>
    </source>
</evidence>
<dbReference type="PRINTS" id="PR00701">
    <property type="entry name" value="60KDINNERMP"/>
</dbReference>
<feature type="transmembrane region" description="Helical" evidence="13">
    <location>
        <begin position="566"/>
        <end position="582"/>
    </location>
</feature>
<dbReference type="HAMAP" id="MF_01810">
    <property type="entry name" value="YidC_type1"/>
    <property type="match status" value="1"/>
</dbReference>